<dbReference type="GO" id="GO:0051258">
    <property type="term" value="P:protein polymerization"/>
    <property type="evidence" value="ECO:0007669"/>
    <property type="project" value="UniProtKB-UniRule"/>
</dbReference>
<dbReference type="InterPro" id="IPR018316">
    <property type="entry name" value="Tubulin/FtsZ_2-layer-sand-dom"/>
</dbReference>
<dbReference type="Gene3D" id="3.40.50.1440">
    <property type="entry name" value="Tubulin/FtsZ, GTPase domain"/>
    <property type="match status" value="1"/>
</dbReference>
<keyword evidence="4 6" id="KW-0717">Septation</keyword>
<accession>A0A1F5TRH8</accession>
<dbReference type="SMART" id="SM00864">
    <property type="entry name" value="Tubulin"/>
    <property type="match status" value="1"/>
</dbReference>
<keyword evidence="4 6" id="KW-0132">Cell division</keyword>
<evidence type="ECO:0000256" key="1">
    <source>
        <dbReference type="ARBA" id="ARBA00009690"/>
    </source>
</evidence>
<dbReference type="GO" id="GO:0032153">
    <property type="term" value="C:cell division site"/>
    <property type="evidence" value="ECO:0007669"/>
    <property type="project" value="UniProtKB-UniRule"/>
</dbReference>
<dbReference type="InterPro" id="IPR024757">
    <property type="entry name" value="FtsZ_C"/>
</dbReference>
<dbReference type="InterPro" id="IPR003008">
    <property type="entry name" value="Tubulin_FtsZ_GTPase"/>
</dbReference>
<dbReference type="Gene3D" id="3.30.1330.20">
    <property type="entry name" value="Tubulin/FtsZ, C-terminal domain"/>
    <property type="match status" value="1"/>
</dbReference>
<keyword evidence="4" id="KW-0963">Cytoplasm</keyword>
<dbReference type="CDD" id="cd02201">
    <property type="entry name" value="FtsZ_type1"/>
    <property type="match status" value="1"/>
</dbReference>
<comment type="function">
    <text evidence="4 6">Essential cell division protein that forms a contractile ring structure (Z ring) at the future cell division site. The regulation of the ring assembly controls the timing and the location of cell division. One of the functions of the FtsZ ring is to recruit other cell division proteins to the septum to produce a new cell wall between the dividing cells. Binds GTP and shows GTPase activity.</text>
</comment>
<dbReference type="SMART" id="SM00865">
    <property type="entry name" value="Tubulin_C"/>
    <property type="match status" value="1"/>
</dbReference>
<dbReference type="GO" id="GO:0003924">
    <property type="term" value="F:GTPase activity"/>
    <property type="evidence" value="ECO:0007669"/>
    <property type="project" value="UniProtKB-UniRule"/>
</dbReference>
<dbReference type="SUPFAM" id="SSF52490">
    <property type="entry name" value="Tubulin nucleotide-binding domain-like"/>
    <property type="match status" value="1"/>
</dbReference>
<protein>
    <recommendedName>
        <fullName evidence="4 5">Cell division protein FtsZ</fullName>
    </recommendedName>
</protein>
<feature type="domain" description="Tubulin/FtsZ 2-layer sandwich" evidence="8">
    <location>
        <begin position="207"/>
        <end position="324"/>
    </location>
</feature>
<dbReference type="EMBL" id="MFGO01000008">
    <property type="protein sequence ID" value="OGF41533.1"/>
    <property type="molecule type" value="Genomic_DNA"/>
</dbReference>
<dbReference type="GO" id="GO:0005525">
    <property type="term" value="F:GTP binding"/>
    <property type="evidence" value="ECO:0007669"/>
    <property type="project" value="UniProtKB-UniRule"/>
</dbReference>
<feature type="domain" description="Tubulin/FtsZ GTPase" evidence="7">
    <location>
        <begin position="13"/>
        <end position="205"/>
    </location>
</feature>
<dbReference type="InterPro" id="IPR008280">
    <property type="entry name" value="Tub_FtsZ_C"/>
</dbReference>
<dbReference type="AlphaFoldDB" id="A0A1F5TRH8"/>
<dbReference type="Proteomes" id="UP000177579">
    <property type="component" value="Unassembled WGS sequence"/>
</dbReference>
<comment type="caution">
    <text evidence="9">The sequence shown here is derived from an EMBL/GenBank/DDBJ whole genome shotgun (WGS) entry which is preliminary data.</text>
</comment>
<dbReference type="PANTHER" id="PTHR30314:SF3">
    <property type="entry name" value="MITOCHONDRIAL DIVISION PROTEIN FSZA"/>
    <property type="match status" value="1"/>
</dbReference>
<dbReference type="PANTHER" id="PTHR30314">
    <property type="entry name" value="CELL DIVISION PROTEIN FTSZ-RELATED"/>
    <property type="match status" value="1"/>
</dbReference>
<evidence type="ECO:0000256" key="2">
    <source>
        <dbReference type="ARBA" id="ARBA00022741"/>
    </source>
</evidence>
<feature type="binding site" evidence="4">
    <location>
        <begin position="108"/>
        <end position="110"/>
    </location>
    <ligand>
        <name>GTP</name>
        <dbReference type="ChEBI" id="CHEBI:37565"/>
    </ligand>
</feature>
<dbReference type="GO" id="GO:0000917">
    <property type="term" value="P:division septum assembly"/>
    <property type="evidence" value="ECO:0007669"/>
    <property type="project" value="UniProtKB-KW"/>
</dbReference>
<dbReference type="InterPro" id="IPR037103">
    <property type="entry name" value="Tubulin/FtsZ-like_C"/>
</dbReference>
<feature type="binding site" evidence="4">
    <location>
        <position position="139"/>
    </location>
    <ligand>
        <name>GTP</name>
        <dbReference type="ChEBI" id="CHEBI:37565"/>
    </ligand>
</feature>
<dbReference type="InterPro" id="IPR020805">
    <property type="entry name" value="Cell_div_FtsZ_CS"/>
</dbReference>
<name>A0A1F5TRH8_9BACT</name>
<keyword evidence="2 4" id="KW-0547">Nucleotide-binding</keyword>
<dbReference type="GO" id="GO:0005737">
    <property type="term" value="C:cytoplasm"/>
    <property type="evidence" value="ECO:0007669"/>
    <property type="project" value="UniProtKB-SubCell"/>
</dbReference>
<feature type="binding site" evidence="4">
    <location>
        <position position="143"/>
    </location>
    <ligand>
        <name>GTP</name>
        <dbReference type="ChEBI" id="CHEBI:37565"/>
    </ligand>
</feature>
<evidence type="ECO:0000313" key="10">
    <source>
        <dbReference type="Proteomes" id="UP000177579"/>
    </source>
</evidence>
<dbReference type="PRINTS" id="PR00423">
    <property type="entry name" value="CELLDVISFTSZ"/>
</dbReference>
<dbReference type="Pfam" id="PF12327">
    <property type="entry name" value="FtsZ_C"/>
    <property type="match status" value="1"/>
</dbReference>
<dbReference type="PROSITE" id="PS01135">
    <property type="entry name" value="FTSZ_2"/>
    <property type="match status" value="1"/>
</dbReference>
<evidence type="ECO:0000259" key="8">
    <source>
        <dbReference type="SMART" id="SM00865"/>
    </source>
</evidence>
<dbReference type="InterPro" id="IPR036525">
    <property type="entry name" value="Tubulin/FtsZ_GTPase_sf"/>
</dbReference>
<dbReference type="HAMAP" id="MF_00909">
    <property type="entry name" value="FtsZ"/>
    <property type="match status" value="1"/>
</dbReference>
<evidence type="ECO:0000256" key="5">
    <source>
        <dbReference type="NCBIfam" id="TIGR00065"/>
    </source>
</evidence>
<keyword evidence="4 6" id="KW-0131">Cell cycle</keyword>
<comment type="subunit">
    <text evidence="4">Homodimer. Polymerizes to form a dynamic ring structure in a strictly GTP-dependent manner. Interacts directly with several other division proteins.</text>
</comment>
<comment type="caution">
    <text evidence="4">Lacks conserved residue(s) required for the propagation of feature annotation.</text>
</comment>
<reference evidence="9 10" key="1">
    <citation type="journal article" date="2016" name="Nat. Commun.">
        <title>Thousands of microbial genomes shed light on interconnected biogeochemical processes in an aquifer system.</title>
        <authorList>
            <person name="Anantharaman K."/>
            <person name="Brown C.T."/>
            <person name="Hug L.A."/>
            <person name="Sharon I."/>
            <person name="Castelle C.J."/>
            <person name="Probst A.J."/>
            <person name="Thomas B.C."/>
            <person name="Singh A."/>
            <person name="Wilkins M.J."/>
            <person name="Karaoz U."/>
            <person name="Brodie E.L."/>
            <person name="Williams K.H."/>
            <person name="Hubbard S.S."/>
            <person name="Banfield J.F."/>
        </authorList>
    </citation>
    <scope>NUCLEOTIDE SEQUENCE [LARGE SCALE GENOMIC DNA]</scope>
</reference>
<gene>
    <name evidence="4" type="primary">ftsZ</name>
    <name evidence="9" type="ORF">A2531_02470</name>
</gene>
<dbReference type="NCBIfam" id="TIGR00065">
    <property type="entry name" value="ftsZ"/>
    <property type="match status" value="1"/>
</dbReference>
<dbReference type="GO" id="GO:0043093">
    <property type="term" value="P:FtsZ-dependent cytokinesis"/>
    <property type="evidence" value="ECO:0007669"/>
    <property type="project" value="UniProtKB-UniRule"/>
</dbReference>
<sequence>MAEVKPAVETFAKIKVVGCGGAGGSVVNRMVDAGVKGVEFIAVNTDVQALHYNKATTKLHIGKSITRGLGAGMNPDLGREAAEESQNEIRDALKDADMVFVTCGLGGGTGTGCSPIVAEIARDLGALTVAVITKPFAFEGAQRRNIAERGLTELTDKVDTIITIPNDKLLQVIDKKTTLLDSFFVADKILHQGVQGIAELITIPGLINVDFADVKAVMANAGSALMGIGQASGENKAIEAAKAAINSPLLEMSIDGARGVLFTITGGINLGMNEVNEAAKIITAAADDDAKIIFGAVIDEKMKDEVKITVVATGFDGRIGGESINNERSYTKNSFIAEEEKKEKKEERVMMEKKKNKVSPLKAAQAEPAIKNRTIKDSIEKEDEELGIPAFIRKKMM</sequence>
<evidence type="ECO:0000256" key="3">
    <source>
        <dbReference type="ARBA" id="ARBA00023134"/>
    </source>
</evidence>
<evidence type="ECO:0000256" key="4">
    <source>
        <dbReference type="HAMAP-Rule" id="MF_00909"/>
    </source>
</evidence>
<comment type="subcellular location">
    <subcellularLocation>
        <location evidence="4">Cytoplasm</location>
    </subcellularLocation>
    <text evidence="4">Assembles at midcell at the inner surface of the cytoplasmic membrane.</text>
</comment>
<feature type="binding site" evidence="4">
    <location>
        <position position="187"/>
    </location>
    <ligand>
        <name>GTP</name>
        <dbReference type="ChEBI" id="CHEBI:37565"/>
    </ligand>
</feature>
<evidence type="ECO:0000313" key="9">
    <source>
        <dbReference type="EMBL" id="OGF41533.1"/>
    </source>
</evidence>
<evidence type="ECO:0000256" key="6">
    <source>
        <dbReference type="RuleBase" id="RU000631"/>
    </source>
</evidence>
<evidence type="ECO:0000259" key="7">
    <source>
        <dbReference type="SMART" id="SM00864"/>
    </source>
</evidence>
<dbReference type="FunFam" id="3.40.50.1440:FF:000001">
    <property type="entry name" value="Cell division protein FtsZ"/>
    <property type="match status" value="1"/>
</dbReference>
<dbReference type="SUPFAM" id="SSF55307">
    <property type="entry name" value="Tubulin C-terminal domain-like"/>
    <property type="match status" value="1"/>
</dbReference>
<organism evidence="9 10">
    <name type="scientific">Candidatus Falkowbacteria bacterium RIFOXYD2_FULL_34_120</name>
    <dbReference type="NCBI Taxonomy" id="1798007"/>
    <lineage>
        <taxon>Bacteria</taxon>
        <taxon>Candidatus Falkowiibacteriota</taxon>
    </lineage>
</organism>
<dbReference type="InterPro" id="IPR000158">
    <property type="entry name" value="Cell_div_FtsZ"/>
</dbReference>
<proteinExistence type="inferred from homology"/>
<comment type="similarity">
    <text evidence="1 4 6">Belongs to the FtsZ family.</text>
</comment>
<keyword evidence="3 4" id="KW-0342">GTP-binding</keyword>
<dbReference type="Pfam" id="PF00091">
    <property type="entry name" value="Tubulin"/>
    <property type="match status" value="1"/>
</dbReference>
<dbReference type="InterPro" id="IPR045061">
    <property type="entry name" value="FtsZ/CetZ"/>
</dbReference>